<dbReference type="Gene3D" id="3.30.70.1900">
    <property type="match status" value="1"/>
</dbReference>
<organism evidence="2 3">
    <name type="scientific">Kutzneria buriramensis</name>
    <dbReference type="NCBI Taxonomy" id="1045776"/>
    <lineage>
        <taxon>Bacteria</taxon>
        <taxon>Bacillati</taxon>
        <taxon>Actinomycetota</taxon>
        <taxon>Actinomycetes</taxon>
        <taxon>Pseudonocardiales</taxon>
        <taxon>Pseudonocardiaceae</taxon>
        <taxon>Kutzneria</taxon>
    </lineage>
</organism>
<sequence>MKRHRGLERRPVSVAVGGFRGQVRFALDAPGFDPAGVSALARLAPFSGIGAYTTRGFGGARLLRPDGQAARVG</sequence>
<evidence type="ECO:0000259" key="1">
    <source>
        <dbReference type="Pfam" id="PF10040"/>
    </source>
</evidence>
<dbReference type="EMBL" id="QUNO01000006">
    <property type="protein sequence ID" value="REH47337.1"/>
    <property type="molecule type" value="Genomic_DNA"/>
</dbReference>
<comment type="caution">
    <text evidence="2">The sequence shown here is derived from an EMBL/GenBank/DDBJ whole genome shotgun (WGS) entry which is preliminary data.</text>
</comment>
<name>A0A3E0HLQ6_9PSEU</name>
<dbReference type="InterPro" id="IPR019267">
    <property type="entry name" value="CRISPR-assoc_Cas6_C"/>
</dbReference>
<accession>A0A3E0HLQ6</accession>
<reference evidence="2 3" key="1">
    <citation type="submission" date="2018-08" db="EMBL/GenBank/DDBJ databases">
        <title>Genomic Encyclopedia of Archaeal and Bacterial Type Strains, Phase II (KMG-II): from individual species to whole genera.</title>
        <authorList>
            <person name="Goeker M."/>
        </authorList>
    </citation>
    <scope>NUCLEOTIDE SEQUENCE [LARGE SCALE GENOMIC DNA]</scope>
    <source>
        <strain evidence="2 3">DSM 45791</strain>
    </source>
</reference>
<evidence type="ECO:0000313" key="2">
    <source>
        <dbReference type="EMBL" id="REH47337.1"/>
    </source>
</evidence>
<feature type="domain" description="CRISPR-associated protein Cas6 C-terminal" evidence="1">
    <location>
        <begin position="15"/>
        <end position="58"/>
    </location>
</feature>
<keyword evidence="3" id="KW-1185">Reference proteome</keyword>
<dbReference type="Proteomes" id="UP000256269">
    <property type="component" value="Unassembled WGS sequence"/>
</dbReference>
<dbReference type="AlphaFoldDB" id="A0A3E0HLQ6"/>
<dbReference type="Pfam" id="PF10040">
    <property type="entry name" value="CRISPR_Cas6"/>
    <property type="match status" value="1"/>
</dbReference>
<proteinExistence type="predicted"/>
<protein>
    <submittedName>
        <fullName evidence="2">Uncharacterized protein DUF2276</fullName>
    </submittedName>
</protein>
<gene>
    <name evidence="2" type="ORF">BCF44_106502</name>
</gene>
<evidence type="ECO:0000313" key="3">
    <source>
        <dbReference type="Proteomes" id="UP000256269"/>
    </source>
</evidence>